<dbReference type="Pfam" id="PF12327">
    <property type="entry name" value="FtsZ_C"/>
    <property type="match status" value="1"/>
</dbReference>
<evidence type="ECO:0000313" key="10">
    <source>
        <dbReference type="Proteomes" id="UP000192520"/>
    </source>
</evidence>
<dbReference type="CDD" id="cd02201">
    <property type="entry name" value="FtsZ_type1"/>
    <property type="match status" value="1"/>
</dbReference>
<keyword evidence="4" id="KW-0963">Cytoplasm</keyword>
<dbReference type="GO" id="GO:0007017">
    <property type="term" value="P:microtubule-based process"/>
    <property type="evidence" value="ECO:0007669"/>
    <property type="project" value="InterPro"/>
</dbReference>
<feature type="binding site" evidence="4">
    <location>
        <position position="187"/>
    </location>
    <ligand>
        <name>GTP</name>
        <dbReference type="ChEBI" id="CHEBI:37565"/>
    </ligand>
</feature>
<dbReference type="GO" id="GO:0051258">
    <property type="term" value="P:protein polymerization"/>
    <property type="evidence" value="ECO:0007669"/>
    <property type="project" value="UniProtKB-UniRule"/>
</dbReference>
<dbReference type="InterPro" id="IPR037103">
    <property type="entry name" value="Tubulin/FtsZ-like_C"/>
</dbReference>
<keyword evidence="4 6" id="KW-0717">Septation</keyword>
<reference evidence="10" key="1">
    <citation type="submission" date="2017-03" db="EMBL/GenBank/DDBJ databases">
        <title>Novel pathways for hydrocarbon cycling and metabolic interdependencies in hydrothermal sediment communities.</title>
        <authorList>
            <person name="Dombrowski N."/>
            <person name="Seitz K."/>
            <person name="Teske A."/>
            <person name="Baker B."/>
        </authorList>
    </citation>
    <scope>NUCLEOTIDE SEQUENCE [LARGE SCALE GENOMIC DNA]</scope>
</reference>
<dbReference type="Pfam" id="PF00091">
    <property type="entry name" value="Tubulin"/>
    <property type="match status" value="1"/>
</dbReference>
<keyword evidence="4 6" id="KW-0131">Cell cycle</keyword>
<evidence type="ECO:0000259" key="7">
    <source>
        <dbReference type="SMART" id="SM00864"/>
    </source>
</evidence>
<dbReference type="GO" id="GO:0003924">
    <property type="term" value="F:GTPase activity"/>
    <property type="evidence" value="ECO:0007669"/>
    <property type="project" value="UniProtKB-UniRule"/>
</dbReference>
<dbReference type="PROSITE" id="PS00227">
    <property type="entry name" value="TUBULIN"/>
    <property type="match status" value="1"/>
</dbReference>
<proteinExistence type="inferred from homology"/>
<dbReference type="PANTHER" id="PTHR30314">
    <property type="entry name" value="CELL DIVISION PROTEIN FTSZ-RELATED"/>
    <property type="match status" value="1"/>
</dbReference>
<dbReference type="Gene3D" id="3.40.50.1440">
    <property type="entry name" value="Tubulin/FtsZ, GTPase domain"/>
    <property type="match status" value="1"/>
</dbReference>
<dbReference type="InterPro" id="IPR036525">
    <property type="entry name" value="Tubulin/FtsZ_GTPase_sf"/>
</dbReference>
<dbReference type="AlphaFoldDB" id="A0A1W9NYS2"/>
<accession>A0A1W9NYS2</accession>
<protein>
    <recommendedName>
        <fullName evidence="4 5">Cell division protein FtsZ</fullName>
    </recommendedName>
</protein>
<dbReference type="SUPFAM" id="SSF55307">
    <property type="entry name" value="Tubulin C-terminal domain-like"/>
    <property type="match status" value="1"/>
</dbReference>
<comment type="function">
    <text evidence="4 6">Essential cell division protein that forms a contractile ring structure (Z ring) at the future cell division site. The regulation of the ring assembly controls the timing and the location of cell division. One of the functions of the FtsZ ring is to recruit other cell division proteins to the septum to produce a new cell wall between the dividing cells. Binds GTP and shows GTPase activity.</text>
</comment>
<dbReference type="InterPro" id="IPR020805">
    <property type="entry name" value="Cell_div_FtsZ_CS"/>
</dbReference>
<evidence type="ECO:0000256" key="5">
    <source>
        <dbReference type="NCBIfam" id="TIGR00065"/>
    </source>
</evidence>
<dbReference type="InterPro" id="IPR024757">
    <property type="entry name" value="FtsZ_C"/>
</dbReference>
<dbReference type="GO" id="GO:0005525">
    <property type="term" value="F:GTP binding"/>
    <property type="evidence" value="ECO:0007669"/>
    <property type="project" value="UniProtKB-UniRule"/>
</dbReference>
<dbReference type="SMART" id="SM00864">
    <property type="entry name" value="Tubulin"/>
    <property type="match status" value="1"/>
</dbReference>
<evidence type="ECO:0000256" key="4">
    <source>
        <dbReference type="HAMAP-Rule" id="MF_00909"/>
    </source>
</evidence>
<dbReference type="SMART" id="SM00865">
    <property type="entry name" value="Tubulin_C"/>
    <property type="match status" value="1"/>
</dbReference>
<gene>
    <name evidence="4" type="primary">ftsZ</name>
    <name evidence="9" type="ORF">B5M47_01835</name>
</gene>
<evidence type="ECO:0000256" key="2">
    <source>
        <dbReference type="ARBA" id="ARBA00022741"/>
    </source>
</evidence>
<dbReference type="EMBL" id="MZGJ01000007">
    <property type="protein sequence ID" value="OQX51160.1"/>
    <property type="molecule type" value="Genomic_DNA"/>
</dbReference>
<dbReference type="PROSITE" id="PS01135">
    <property type="entry name" value="FTSZ_2"/>
    <property type="match status" value="1"/>
</dbReference>
<dbReference type="GO" id="GO:0005874">
    <property type="term" value="C:microtubule"/>
    <property type="evidence" value="ECO:0007669"/>
    <property type="project" value="InterPro"/>
</dbReference>
<feature type="binding site" evidence="4">
    <location>
        <position position="143"/>
    </location>
    <ligand>
        <name>GTP</name>
        <dbReference type="ChEBI" id="CHEBI:37565"/>
    </ligand>
</feature>
<dbReference type="PROSITE" id="PS01134">
    <property type="entry name" value="FTSZ_1"/>
    <property type="match status" value="1"/>
</dbReference>
<feature type="binding site" evidence="4">
    <location>
        <begin position="20"/>
        <end position="24"/>
    </location>
    <ligand>
        <name>GTP</name>
        <dbReference type="ChEBI" id="CHEBI:37565"/>
    </ligand>
</feature>
<evidence type="ECO:0000256" key="1">
    <source>
        <dbReference type="ARBA" id="ARBA00009690"/>
    </source>
</evidence>
<comment type="similarity">
    <text evidence="1 4 6">Belongs to the FtsZ family.</text>
</comment>
<comment type="caution">
    <text evidence="9">The sequence shown here is derived from an EMBL/GenBank/DDBJ whole genome shotgun (WGS) entry which is preliminary data.</text>
</comment>
<evidence type="ECO:0000313" key="9">
    <source>
        <dbReference type="EMBL" id="OQX51160.1"/>
    </source>
</evidence>
<dbReference type="PANTHER" id="PTHR30314:SF3">
    <property type="entry name" value="MITOCHONDRIAL DIVISION PROTEIN FSZA"/>
    <property type="match status" value="1"/>
</dbReference>
<evidence type="ECO:0000256" key="3">
    <source>
        <dbReference type="ARBA" id="ARBA00023134"/>
    </source>
</evidence>
<dbReference type="GO" id="GO:0000917">
    <property type="term" value="P:division septum assembly"/>
    <property type="evidence" value="ECO:0007669"/>
    <property type="project" value="UniProtKB-KW"/>
</dbReference>
<evidence type="ECO:0000259" key="8">
    <source>
        <dbReference type="SMART" id="SM00865"/>
    </source>
</evidence>
<keyword evidence="4 6" id="KW-0132">Cell division</keyword>
<feature type="binding site" evidence="4">
    <location>
        <begin position="108"/>
        <end position="110"/>
    </location>
    <ligand>
        <name>GTP</name>
        <dbReference type="ChEBI" id="CHEBI:37565"/>
    </ligand>
</feature>
<feature type="domain" description="Tubulin/FtsZ 2-layer sandwich" evidence="8">
    <location>
        <begin position="207"/>
        <end position="324"/>
    </location>
</feature>
<dbReference type="NCBIfam" id="TIGR00065">
    <property type="entry name" value="ftsZ"/>
    <property type="match status" value="1"/>
</dbReference>
<name>A0A1W9NYS2_UNCC3</name>
<comment type="subcellular location">
    <subcellularLocation>
        <location evidence="4">Cytoplasm</location>
    </subcellularLocation>
    <text evidence="4">Assembles at midcell at the inner surface of the cytoplasmic membrane.</text>
</comment>
<sequence length="354" mass="37418">MLIKPEIKKFARIKVVGVGGGGSNAIRNMMEAQDIQGVEFIAINTDAQALSVCPAPTKIQIGTKLTGGLGSGGNPEVGREAAEESADQIHEHLAETDMVFLTTGEGGGTGSGATPVIADIAKGEGALTVAVATKPFGFEGGRRMMVAEEGLRELKEKVDALITIPNDKLLEVVDESASLLEAFRAADEVLGRSVQGISDIIVVPGLVNRDFADVKTIMQNAGSALMGIGHSEGENRALEAAKQAIESPLLESSIHGAKGVLFNITAGENLRLSEVNKAAKMIAEAADPSANIIFGAAVDENLGEQLKITIIATGFDANKQRKEQLKKVREEIFSQDEGVETEEELEMPAFMRRK</sequence>
<dbReference type="InterPro" id="IPR017975">
    <property type="entry name" value="Tubulin_CS"/>
</dbReference>
<dbReference type="InterPro" id="IPR008280">
    <property type="entry name" value="Tub_FtsZ_C"/>
</dbReference>
<dbReference type="InterPro" id="IPR045061">
    <property type="entry name" value="FtsZ/CetZ"/>
</dbReference>
<dbReference type="SUPFAM" id="SSF52490">
    <property type="entry name" value="Tubulin nucleotide-binding domain-like"/>
    <property type="match status" value="1"/>
</dbReference>
<dbReference type="PRINTS" id="PR00423">
    <property type="entry name" value="CELLDVISFTSZ"/>
</dbReference>
<dbReference type="HAMAP" id="MF_00909">
    <property type="entry name" value="FtsZ"/>
    <property type="match status" value="1"/>
</dbReference>
<dbReference type="GO" id="GO:0032153">
    <property type="term" value="C:cell division site"/>
    <property type="evidence" value="ECO:0007669"/>
    <property type="project" value="UniProtKB-UniRule"/>
</dbReference>
<dbReference type="InterPro" id="IPR018316">
    <property type="entry name" value="Tubulin/FtsZ_2-layer-sand-dom"/>
</dbReference>
<feature type="binding site" evidence="4">
    <location>
        <position position="139"/>
    </location>
    <ligand>
        <name>GTP</name>
        <dbReference type="ChEBI" id="CHEBI:37565"/>
    </ligand>
</feature>
<keyword evidence="2 4" id="KW-0547">Nucleotide-binding</keyword>
<dbReference type="GO" id="GO:0043093">
    <property type="term" value="P:FtsZ-dependent cytokinesis"/>
    <property type="evidence" value="ECO:0007669"/>
    <property type="project" value="UniProtKB-UniRule"/>
</dbReference>
<comment type="subunit">
    <text evidence="4">Homodimer. Polymerizes to form a dynamic ring structure in a strictly GTP-dependent manner. Interacts directly with several other division proteins.</text>
</comment>
<dbReference type="InterPro" id="IPR000158">
    <property type="entry name" value="Cell_div_FtsZ"/>
</dbReference>
<dbReference type="Gene3D" id="3.30.1330.20">
    <property type="entry name" value="Tubulin/FtsZ, C-terminal domain"/>
    <property type="match status" value="1"/>
</dbReference>
<feature type="domain" description="Tubulin/FtsZ GTPase" evidence="7">
    <location>
        <begin position="12"/>
        <end position="205"/>
    </location>
</feature>
<dbReference type="STRING" id="1968527.B5M47_01835"/>
<dbReference type="FunFam" id="3.40.50.1440:FF:000001">
    <property type="entry name" value="Cell division protein FtsZ"/>
    <property type="match status" value="1"/>
</dbReference>
<dbReference type="Proteomes" id="UP000192520">
    <property type="component" value="Unassembled WGS sequence"/>
</dbReference>
<dbReference type="GO" id="GO:0005737">
    <property type="term" value="C:cytoplasm"/>
    <property type="evidence" value="ECO:0007669"/>
    <property type="project" value="UniProtKB-SubCell"/>
</dbReference>
<keyword evidence="3 4" id="KW-0342">GTP-binding</keyword>
<dbReference type="InterPro" id="IPR003008">
    <property type="entry name" value="Tubulin_FtsZ_GTPase"/>
</dbReference>
<organism evidence="9 10">
    <name type="scientific">candidate division CPR3 bacterium 4484_211</name>
    <dbReference type="NCBI Taxonomy" id="1968527"/>
    <lineage>
        <taxon>Bacteria</taxon>
        <taxon>Bacteria division CPR3</taxon>
    </lineage>
</organism>
<evidence type="ECO:0000256" key="6">
    <source>
        <dbReference type="RuleBase" id="RU000631"/>
    </source>
</evidence>